<dbReference type="KEGG" id="sari:H5J25_14930"/>
<dbReference type="GO" id="GO:0046872">
    <property type="term" value="F:metal ion binding"/>
    <property type="evidence" value="ECO:0007669"/>
    <property type="project" value="UniProtKB-KW"/>
</dbReference>
<dbReference type="GO" id="GO:0020037">
    <property type="term" value="F:heme binding"/>
    <property type="evidence" value="ECO:0007669"/>
    <property type="project" value="InterPro"/>
</dbReference>
<keyword evidence="7" id="KW-1185">Reference proteome</keyword>
<dbReference type="Proteomes" id="UP000595894">
    <property type="component" value="Chromosome"/>
</dbReference>
<protein>
    <submittedName>
        <fullName evidence="6">Cytochrome c</fullName>
    </submittedName>
</protein>
<dbReference type="AlphaFoldDB" id="A0A974NTM9"/>
<keyword evidence="3 4" id="KW-0408">Iron</keyword>
<evidence type="ECO:0000313" key="6">
    <source>
        <dbReference type="EMBL" id="QQV76701.1"/>
    </source>
</evidence>
<feature type="domain" description="Cytochrome c" evidence="5">
    <location>
        <begin position="49"/>
        <end position="124"/>
    </location>
</feature>
<gene>
    <name evidence="6" type="ORF">H5J25_14930</name>
</gene>
<accession>A0A974NTM9</accession>
<dbReference type="InterPro" id="IPR036909">
    <property type="entry name" value="Cyt_c-like_dom_sf"/>
</dbReference>
<sequence>MRLSLILIAAVSGLAGCTQEARQIGPTVPQTAPVGNTDPRIPAYQSNIYQVAQGGRYFLWYGCSSCHAEGAPGHLNLARQDRRRGNGFARVFDVIAHGHGPRDYANRIPVEQLWQITAYVRDLPLHYPEKRRRLAADQTAEPTGKTWTGPQ</sequence>
<evidence type="ECO:0000256" key="1">
    <source>
        <dbReference type="ARBA" id="ARBA00022617"/>
    </source>
</evidence>
<dbReference type="EMBL" id="CP061035">
    <property type="protein sequence ID" value="QQV76701.1"/>
    <property type="molecule type" value="Genomic_DNA"/>
</dbReference>
<dbReference type="PROSITE" id="PS51007">
    <property type="entry name" value="CYTC"/>
    <property type="match status" value="1"/>
</dbReference>
<keyword evidence="2 4" id="KW-0479">Metal-binding</keyword>
<proteinExistence type="predicted"/>
<dbReference type="GO" id="GO:0009055">
    <property type="term" value="F:electron transfer activity"/>
    <property type="evidence" value="ECO:0007669"/>
    <property type="project" value="InterPro"/>
</dbReference>
<evidence type="ECO:0000256" key="2">
    <source>
        <dbReference type="ARBA" id="ARBA00022723"/>
    </source>
</evidence>
<evidence type="ECO:0000259" key="5">
    <source>
        <dbReference type="PROSITE" id="PS51007"/>
    </source>
</evidence>
<dbReference type="InterPro" id="IPR009056">
    <property type="entry name" value="Cyt_c-like_dom"/>
</dbReference>
<dbReference type="RefSeq" id="WP_202092325.1">
    <property type="nucleotide sequence ID" value="NZ_CP061035.1"/>
</dbReference>
<evidence type="ECO:0000256" key="4">
    <source>
        <dbReference type="PROSITE-ProRule" id="PRU00433"/>
    </source>
</evidence>
<dbReference type="Gene3D" id="1.10.760.10">
    <property type="entry name" value="Cytochrome c-like domain"/>
    <property type="match status" value="1"/>
</dbReference>
<name>A0A974NTM9_9SPHN</name>
<reference evidence="7" key="1">
    <citation type="submission" date="2020-09" db="EMBL/GenBank/DDBJ databases">
        <title>Sphingomonas sp., a new species isolated from pork steak.</title>
        <authorList>
            <person name="Heidler von Heilborn D."/>
        </authorList>
    </citation>
    <scope>NUCLEOTIDE SEQUENCE [LARGE SCALE GENOMIC DNA]</scope>
</reference>
<evidence type="ECO:0000313" key="7">
    <source>
        <dbReference type="Proteomes" id="UP000595894"/>
    </source>
</evidence>
<evidence type="ECO:0000256" key="3">
    <source>
        <dbReference type="ARBA" id="ARBA00023004"/>
    </source>
</evidence>
<keyword evidence="1 4" id="KW-0349">Heme</keyword>
<organism evidence="6 7">
    <name type="scientific">Sphingomonas aliaeris</name>
    <dbReference type="NCBI Taxonomy" id="2759526"/>
    <lineage>
        <taxon>Bacteria</taxon>
        <taxon>Pseudomonadati</taxon>
        <taxon>Pseudomonadota</taxon>
        <taxon>Alphaproteobacteria</taxon>
        <taxon>Sphingomonadales</taxon>
        <taxon>Sphingomonadaceae</taxon>
        <taxon>Sphingomonas</taxon>
    </lineage>
</organism>
<dbReference type="PROSITE" id="PS51257">
    <property type="entry name" value="PROKAR_LIPOPROTEIN"/>
    <property type="match status" value="1"/>
</dbReference>
<dbReference type="SUPFAM" id="SSF46626">
    <property type="entry name" value="Cytochrome c"/>
    <property type="match status" value="1"/>
</dbReference>